<dbReference type="InterPro" id="IPR051531">
    <property type="entry name" value="N-acetyltransferase"/>
</dbReference>
<dbReference type="SUPFAM" id="SSF55729">
    <property type="entry name" value="Acyl-CoA N-acyltransferases (Nat)"/>
    <property type="match status" value="2"/>
</dbReference>
<gene>
    <name evidence="2" type="ORF">GCM10009810_23760</name>
</gene>
<dbReference type="Pfam" id="PF13302">
    <property type="entry name" value="Acetyltransf_3"/>
    <property type="match status" value="1"/>
</dbReference>
<accession>A0ABN2KSC5</accession>
<evidence type="ECO:0000313" key="2">
    <source>
        <dbReference type="EMBL" id="GAA1763910.1"/>
    </source>
</evidence>
<sequence>MATPEATAALTDLHTRRLRLRRPESGDEPVCLALHTDPALYRHAPYARPTRDEARAGFETQLSAWGSDGFDYWIVSDRATGARIGVAGVRPDGPGRLNLYYRLATAAHGKGLAIEAARAAVVAATEWLPGRIEALVKDSNIASIRTAERAGLDAIGADSRPDDPLGSGASTRYAAPTVARVDRLDDSAREQVLGLWCRVTEAGGSVGFVPGAPRSRVAASLADHEAQMASGRAFGVGLRTAAGDLVGWAWWAQVANPLLAHGRWLYRLMVDPAHQGRNFGALLMAGAHRAAPADGAELLQLGYRSGSGLGDFYARFGYAEVGRIPGAIRVAAGDDRDDVTMARRAEGAPLRGDGRH</sequence>
<dbReference type="CDD" id="cd04301">
    <property type="entry name" value="NAT_SF"/>
    <property type="match status" value="1"/>
</dbReference>
<dbReference type="EMBL" id="BAAAPN010000054">
    <property type="protein sequence ID" value="GAA1763910.1"/>
    <property type="molecule type" value="Genomic_DNA"/>
</dbReference>
<name>A0ABN2KSC5_9MICO</name>
<dbReference type="PROSITE" id="PS51186">
    <property type="entry name" value="GNAT"/>
    <property type="match status" value="1"/>
</dbReference>
<feature type="domain" description="N-acetyltransferase" evidence="1">
    <location>
        <begin position="179"/>
        <end position="346"/>
    </location>
</feature>
<dbReference type="InterPro" id="IPR000182">
    <property type="entry name" value="GNAT_dom"/>
</dbReference>
<proteinExistence type="predicted"/>
<reference evidence="2 3" key="1">
    <citation type="journal article" date="2019" name="Int. J. Syst. Evol. Microbiol.">
        <title>The Global Catalogue of Microorganisms (GCM) 10K type strain sequencing project: providing services to taxonomists for standard genome sequencing and annotation.</title>
        <authorList>
            <consortium name="The Broad Institute Genomics Platform"/>
            <consortium name="The Broad Institute Genome Sequencing Center for Infectious Disease"/>
            <person name="Wu L."/>
            <person name="Ma J."/>
        </authorList>
    </citation>
    <scope>NUCLEOTIDE SEQUENCE [LARGE SCALE GENOMIC DNA]</scope>
    <source>
        <strain evidence="2 3">JCM 15591</strain>
    </source>
</reference>
<protein>
    <recommendedName>
        <fullName evidence="1">N-acetyltransferase domain-containing protein</fullName>
    </recommendedName>
</protein>
<keyword evidence="3" id="KW-1185">Reference proteome</keyword>
<organism evidence="2 3">
    <name type="scientific">Nostocoides vanveenii</name>
    <dbReference type="NCBI Taxonomy" id="330835"/>
    <lineage>
        <taxon>Bacteria</taxon>
        <taxon>Bacillati</taxon>
        <taxon>Actinomycetota</taxon>
        <taxon>Actinomycetes</taxon>
        <taxon>Micrococcales</taxon>
        <taxon>Intrasporangiaceae</taxon>
        <taxon>Nostocoides</taxon>
    </lineage>
</organism>
<evidence type="ECO:0000259" key="1">
    <source>
        <dbReference type="PROSITE" id="PS51186"/>
    </source>
</evidence>
<evidence type="ECO:0000313" key="3">
    <source>
        <dbReference type="Proteomes" id="UP001501475"/>
    </source>
</evidence>
<dbReference type="Gene3D" id="3.40.630.30">
    <property type="match status" value="2"/>
</dbReference>
<dbReference type="Pfam" id="PF13508">
    <property type="entry name" value="Acetyltransf_7"/>
    <property type="match status" value="1"/>
</dbReference>
<dbReference type="InterPro" id="IPR016181">
    <property type="entry name" value="Acyl_CoA_acyltransferase"/>
</dbReference>
<dbReference type="PANTHER" id="PTHR43792:SF1">
    <property type="entry name" value="N-ACETYLTRANSFERASE DOMAIN-CONTAINING PROTEIN"/>
    <property type="match status" value="1"/>
</dbReference>
<dbReference type="Proteomes" id="UP001501475">
    <property type="component" value="Unassembled WGS sequence"/>
</dbReference>
<comment type="caution">
    <text evidence="2">The sequence shown here is derived from an EMBL/GenBank/DDBJ whole genome shotgun (WGS) entry which is preliminary data.</text>
</comment>
<dbReference type="PANTHER" id="PTHR43792">
    <property type="entry name" value="GNAT FAMILY, PUTATIVE (AFU_ORTHOLOGUE AFUA_3G00765)-RELATED-RELATED"/>
    <property type="match status" value="1"/>
</dbReference>